<comment type="similarity">
    <text evidence="4">Belongs to the ACTMAP family.</text>
</comment>
<comment type="catalytic activity">
    <reaction evidence="7">
        <text>N-terminal N(alpha)-acetyl-L-cysteinyl-L-aspartyl-[protein] + H2O = N-terminal L-aspartyl-[protein] + N-acetyl-L-cysteine</text>
        <dbReference type="Rhea" id="RHEA:74579"/>
        <dbReference type="Rhea" id="RHEA-COMP:12669"/>
        <dbReference type="Rhea" id="RHEA-COMP:18395"/>
        <dbReference type="ChEBI" id="CHEBI:15377"/>
        <dbReference type="ChEBI" id="CHEBI:64720"/>
        <dbReference type="ChEBI" id="CHEBI:78236"/>
        <dbReference type="ChEBI" id="CHEBI:193599"/>
    </reaction>
    <physiologicalReaction direction="left-to-right" evidence="7">
        <dbReference type="Rhea" id="RHEA:74580"/>
    </physiologicalReaction>
</comment>
<reference evidence="9" key="1">
    <citation type="journal article" date="2016" name="Gigascience">
        <title>De novo construction of an expanded transcriptome assembly for the western tarnished plant bug, Lygus hesperus.</title>
        <authorList>
            <person name="Tassone E.E."/>
            <person name="Geib S.M."/>
            <person name="Hall B."/>
            <person name="Fabrick J.A."/>
            <person name="Brent C.S."/>
            <person name="Hull J.J."/>
        </authorList>
    </citation>
    <scope>NUCLEOTIDE SEQUENCE</scope>
</reference>
<sequence length="300" mass="33636">MKRCSPVKITPVMDSLCIRCSPPPPLSPERMEQSRLDLTSSRPRAQLSGDPRVVQYLKFLVEEVNSKKKIWQCAETSFIMYVDIQPQLQVGPTCGLLALSLVANLVRPTTVNKLLHIAQAKGFTKQGEIFSALNMSLLAEEVLGEYCDVRLHQHDMLSCCPDSVWDLLLSHNIFLVPYDKDKDNSPGLHNGHKAHWCVIVGTSVCSGEKFYCTAQGKSRKLSLWRTDLLAASNKQLFEIQPDLMNSNYVTSNIRAELAGQCISFEFHEGITLPIVRTSDEDFPTTLTVLQQITWNPSSRA</sequence>
<evidence type="ECO:0000256" key="2">
    <source>
        <dbReference type="ARBA" id="ARBA00022670"/>
    </source>
</evidence>
<keyword evidence="1" id="KW-0031">Aminopeptidase</keyword>
<evidence type="ECO:0000256" key="1">
    <source>
        <dbReference type="ARBA" id="ARBA00022438"/>
    </source>
</evidence>
<protein>
    <recommendedName>
        <fullName evidence="5">Actin maturation protease</fullName>
    </recommendedName>
    <alternativeName>
        <fullName evidence="6">Actin aminopeptidase ACTMAP</fullName>
    </alternativeName>
</protein>
<keyword evidence="2" id="KW-0645">Protease</keyword>
<name>A0A146MBV6_LYGHE</name>
<dbReference type="InterPro" id="IPR040043">
    <property type="entry name" value="ACTMAP"/>
</dbReference>
<proteinExistence type="inferred from homology"/>
<evidence type="ECO:0000256" key="6">
    <source>
        <dbReference type="ARBA" id="ARBA00034908"/>
    </source>
</evidence>
<dbReference type="EMBL" id="GDHC01001914">
    <property type="protein sequence ID" value="JAQ16715.1"/>
    <property type="molecule type" value="Transcribed_RNA"/>
</dbReference>
<gene>
    <name evidence="9" type="primary">CS054</name>
    <name evidence="9" type="ORF">g.55577</name>
</gene>
<dbReference type="PANTHER" id="PTHR28631">
    <property type="entry name" value="UPF0692 PROTEIN C19ORF54"/>
    <property type="match status" value="1"/>
</dbReference>
<dbReference type="GO" id="GO:0006508">
    <property type="term" value="P:proteolysis"/>
    <property type="evidence" value="ECO:0007669"/>
    <property type="project" value="UniProtKB-KW"/>
</dbReference>
<evidence type="ECO:0000256" key="4">
    <source>
        <dbReference type="ARBA" id="ARBA00034725"/>
    </source>
</evidence>
<evidence type="ECO:0000256" key="3">
    <source>
        <dbReference type="ARBA" id="ARBA00022801"/>
    </source>
</evidence>
<feature type="region of interest" description="Disordered" evidence="8">
    <location>
        <begin position="24"/>
        <end position="43"/>
    </location>
</feature>
<accession>A0A146MBV6</accession>
<evidence type="ECO:0000256" key="5">
    <source>
        <dbReference type="ARBA" id="ARBA00034848"/>
    </source>
</evidence>
<evidence type="ECO:0000256" key="7">
    <source>
        <dbReference type="ARBA" id="ARBA00049041"/>
    </source>
</evidence>
<dbReference type="GO" id="GO:0004177">
    <property type="term" value="F:aminopeptidase activity"/>
    <property type="evidence" value="ECO:0007669"/>
    <property type="project" value="UniProtKB-KW"/>
</dbReference>
<evidence type="ECO:0000313" key="9">
    <source>
        <dbReference type="EMBL" id="JAQ16715.1"/>
    </source>
</evidence>
<dbReference type="AlphaFoldDB" id="A0A146MBV6"/>
<keyword evidence="3" id="KW-0378">Hydrolase</keyword>
<organism evidence="9">
    <name type="scientific">Lygus hesperus</name>
    <name type="common">Western plant bug</name>
    <dbReference type="NCBI Taxonomy" id="30085"/>
    <lineage>
        <taxon>Eukaryota</taxon>
        <taxon>Metazoa</taxon>
        <taxon>Ecdysozoa</taxon>
        <taxon>Arthropoda</taxon>
        <taxon>Hexapoda</taxon>
        <taxon>Insecta</taxon>
        <taxon>Pterygota</taxon>
        <taxon>Neoptera</taxon>
        <taxon>Paraneoptera</taxon>
        <taxon>Hemiptera</taxon>
        <taxon>Heteroptera</taxon>
        <taxon>Panheteroptera</taxon>
        <taxon>Cimicomorpha</taxon>
        <taxon>Miridae</taxon>
        <taxon>Mirini</taxon>
        <taxon>Lygus</taxon>
    </lineage>
</organism>
<dbReference type="PANTHER" id="PTHR28631:SF1">
    <property type="entry name" value="ACTIN MATURATION PROTEASE"/>
    <property type="match status" value="1"/>
</dbReference>
<evidence type="ECO:0000256" key="8">
    <source>
        <dbReference type="SAM" id="MobiDB-lite"/>
    </source>
</evidence>
<dbReference type="Pfam" id="PF21646">
    <property type="entry name" value="ACTMAP-like_C"/>
    <property type="match status" value="1"/>
</dbReference>